<comment type="catalytic activity">
    <reaction evidence="10">
        <text>6 isopentenyl diphosphate + (2E,6E)-farnesyl diphosphate = all-trans-nonaprenyl diphosphate + 6 diphosphate</text>
        <dbReference type="Rhea" id="RHEA:55364"/>
        <dbReference type="ChEBI" id="CHEBI:33019"/>
        <dbReference type="ChEBI" id="CHEBI:58391"/>
        <dbReference type="ChEBI" id="CHEBI:128769"/>
        <dbReference type="ChEBI" id="CHEBI:175763"/>
    </reaction>
    <physiologicalReaction direction="left-to-right" evidence="10">
        <dbReference type="Rhea" id="RHEA:55365"/>
    </physiologicalReaction>
</comment>
<dbReference type="PANTHER" id="PTHR12001">
    <property type="entry name" value="GERANYLGERANYL PYROPHOSPHATE SYNTHASE"/>
    <property type="match status" value="1"/>
</dbReference>
<evidence type="ECO:0000256" key="15">
    <source>
        <dbReference type="ARBA" id="ARBA00073240"/>
    </source>
</evidence>
<organism evidence="21 22">
    <name type="scientific">Holothuria leucospilota</name>
    <name type="common">Black long sea cucumber</name>
    <name type="synonym">Mertensiothuria leucospilota</name>
    <dbReference type="NCBI Taxonomy" id="206669"/>
    <lineage>
        <taxon>Eukaryota</taxon>
        <taxon>Metazoa</taxon>
        <taxon>Echinodermata</taxon>
        <taxon>Eleutherozoa</taxon>
        <taxon>Echinozoa</taxon>
        <taxon>Holothuroidea</taxon>
        <taxon>Aspidochirotacea</taxon>
        <taxon>Aspidochirotida</taxon>
        <taxon>Holothuriidae</taxon>
        <taxon>Holothuria</taxon>
    </lineage>
</organism>
<keyword evidence="4 20" id="KW-0808">Transferase</keyword>
<dbReference type="Pfam" id="PF00348">
    <property type="entry name" value="polyprenyl_synt"/>
    <property type="match status" value="1"/>
</dbReference>
<evidence type="ECO:0000256" key="8">
    <source>
        <dbReference type="ARBA" id="ARBA00023128"/>
    </source>
</evidence>
<keyword evidence="5" id="KW-0479">Metal-binding</keyword>
<comment type="caution">
    <text evidence="21">The sequence shown here is derived from an EMBL/GenBank/DDBJ whole genome shotgun (WGS) entry which is preliminary data.</text>
</comment>
<name>A0A9Q1C088_HOLLE</name>
<evidence type="ECO:0000256" key="5">
    <source>
        <dbReference type="ARBA" id="ARBA00022723"/>
    </source>
</evidence>
<evidence type="ECO:0000256" key="1">
    <source>
        <dbReference type="ARBA" id="ARBA00001946"/>
    </source>
</evidence>
<evidence type="ECO:0000256" key="14">
    <source>
        <dbReference type="ARBA" id="ARBA00066510"/>
    </source>
</evidence>
<dbReference type="GO" id="GO:0008299">
    <property type="term" value="P:isoprenoid biosynthetic process"/>
    <property type="evidence" value="ECO:0007669"/>
    <property type="project" value="UniProtKB-KW"/>
</dbReference>
<dbReference type="SFLD" id="SFLDS00005">
    <property type="entry name" value="Isoprenoid_Synthase_Type_I"/>
    <property type="match status" value="1"/>
</dbReference>
<dbReference type="GO" id="GO:0097269">
    <property type="term" value="F:all-trans-decaprenyl-diphosphate synthase activity"/>
    <property type="evidence" value="ECO:0007669"/>
    <property type="project" value="UniProtKB-EC"/>
</dbReference>
<sequence length="402" mass="45230">MAAYIKIPRRPMLKSIGIICRRINIACKNYDVFWKMRRKEAVVSERFKSSVCSYHQKCLSGLPTVRHASTIPEITKGVVLSPEKLSQQELADLHENIRKELNIESSDLDKVSQYYFDGKGKAFRPMVVTLVSKACNFHSSKLRDVLPSQLRIAAIAEMIHTASLMHDDVIDAADTRRSQSSINHMWGQKKAILAGDYVMAKASMALARIGNPEVVIILAQVMEDLVKGEFMQLGSKENVNERFSHYLTKTYKKTASLLANSSKAVAILGQCSEEVCNIAFEYGRNIGMAFQLVDDILDFTSTDDALGKPTVADLKLGLATAPVLFAALKHPELNEMIMRRFKGEGDVEKAREAVLKSNSIEEAEYLAYQHSREAVLQIQRLDDSPERRSLEHLTQRLLNRKK</sequence>
<evidence type="ECO:0000256" key="6">
    <source>
        <dbReference type="ARBA" id="ARBA00022842"/>
    </source>
</evidence>
<evidence type="ECO:0000256" key="10">
    <source>
        <dbReference type="ARBA" id="ARBA00050825"/>
    </source>
</evidence>
<reference evidence="21" key="1">
    <citation type="submission" date="2021-10" db="EMBL/GenBank/DDBJ databases">
        <title>Tropical sea cucumber genome reveals ecological adaptation and Cuvierian tubules defense mechanism.</title>
        <authorList>
            <person name="Chen T."/>
        </authorList>
    </citation>
    <scope>NUCLEOTIDE SEQUENCE</scope>
    <source>
        <strain evidence="21">Nanhai2018</strain>
        <tissue evidence="21">Muscle</tissue>
    </source>
</reference>
<dbReference type="SUPFAM" id="SSF48576">
    <property type="entry name" value="Terpenoid synthases"/>
    <property type="match status" value="1"/>
</dbReference>
<evidence type="ECO:0000256" key="2">
    <source>
        <dbReference type="ARBA" id="ARBA00004173"/>
    </source>
</evidence>
<dbReference type="CDD" id="cd00685">
    <property type="entry name" value="Trans_IPPS_HT"/>
    <property type="match status" value="1"/>
</dbReference>
<protein>
    <recommendedName>
        <fullName evidence="15">All trans-polyprenyl-diphosphate synthase PDSS1</fullName>
        <ecNumber evidence="14">2.5.1.91</ecNumber>
    </recommendedName>
    <alternativeName>
        <fullName evidence="18">All-trans-decaprenyl-diphosphate synthase subunit 1</fullName>
    </alternativeName>
    <alternativeName>
        <fullName evidence="16">Decaprenyl-diphosphate synthase subunit 1</fullName>
    </alternativeName>
    <alternativeName>
        <fullName evidence="17">Solanesyl-diphosphate synthase subunit 1</fullName>
    </alternativeName>
    <alternativeName>
        <fullName evidence="19">Trans-prenyltransferase 1</fullName>
    </alternativeName>
</protein>
<dbReference type="InterPro" id="IPR033749">
    <property type="entry name" value="Polyprenyl_synt_CS"/>
</dbReference>
<comment type="catalytic activity">
    <reaction evidence="11">
        <text>7 isopentenyl diphosphate + (2E,6E)-farnesyl diphosphate = all-trans-decaprenyl diphosphate + 7 diphosphate</text>
        <dbReference type="Rhea" id="RHEA:27802"/>
        <dbReference type="ChEBI" id="CHEBI:33019"/>
        <dbReference type="ChEBI" id="CHEBI:60721"/>
        <dbReference type="ChEBI" id="CHEBI:128769"/>
        <dbReference type="ChEBI" id="CHEBI:175763"/>
        <dbReference type="EC" id="2.5.1.91"/>
    </reaction>
    <physiologicalReaction direction="left-to-right" evidence="11">
        <dbReference type="Rhea" id="RHEA:27803"/>
    </physiologicalReaction>
</comment>
<comment type="subunit">
    <text evidence="13">Heterotetramer composed of 2 PDSS1/DPS1 and 2 PDSS2/DLP1 subunits.</text>
</comment>
<dbReference type="GO" id="GO:0046872">
    <property type="term" value="F:metal ion binding"/>
    <property type="evidence" value="ECO:0007669"/>
    <property type="project" value="UniProtKB-KW"/>
</dbReference>
<evidence type="ECO:0000256" key="3">
    <source>
        <dbReference type="ARBA" id="ARBA00006706"/>
    </source>
</evidence>
<evidence type="ECO:0000313" key="22">
    <source>
        <dbReference type="Proteomes" id="UP001152320"/>
    </source>
</evidence>
<evidence type="ECO:0000256" key="20">
    <source>
        <dbReference type="RuleBase" id="RU004466"/>
    </source>
</evidence>
<dbReference type="InterPro" id="IPR008949">
    <property type="entry name" value="Isoprenoid_synthase_dom_sf"/>
</dbReference>
<keyword evidence="6" id="KW-0460">Magnesium</keyword>
<comment type="similarity">
    <text evidence="3 20">Belongs to the FPP/GGPP synthase family.</text>
</comment>
<evidence type="ECO:0000256" key="18">
    <source>
        <dbReference type="ARBA" id="ARBA00083689"/>
    </source>
</evidence>
<dbReference type="Gene3D" id="1.10.600.10">
    <property type="entry name" value="Farnesyl Diphosphate Synthase"/>
    <property type="match status" value="1"/>
</dbReference>
<keyword evidence="8" id="KW-0496">Mitochondrion</keyword>
<keyword evidence="22" id="KW-1185">Reference proteome</keyword>
<dbReference type="PROSITE" id="PS00444">
    <property type="entry name" value="POLYPRENYL_SYNTHASE_2"/>
    <property type="match status" value="1"/>
</dbReference>
<dbReference type="OrthoDB" id="9927103at2759"/>
<dbReference type="EC" id="2.5.1.91" evidence="14"/>
<proteinExistence type="inferred from homology"/>
<evidence type="ECO:0000256" key="13">
    <source>
        <dbReference type="ARBA" id="ARBA00064334"/>
    </source>
</evidence>
<dbReference type="PANTHER" id="PTHR12001:SF69">
    <property type="entry name" value="ALL TRANS-POLYPRENYL-DIPHOSPHATE SYNTHASE PDSS1"/>
    <property type="match status" value="1"/>
</dbReference>
<keyword evidence="9" id="KW-0414">Isoprene biosynthesis</keyword>
<accession>A0A9Q1C088</accession>
<dbReference type="GO" id="GO:0006744">
    <property type="term" value="P:ubiquinone biosynthetic process"/>
    <property type="evidence" value="ECO:0007669"/>
    <property type="project" value="TreeGrafter"/>
</dbReference>
<evidence type="ECO:0000256" key="9">
    <source>
        <dbReference type="ARBA" id="ARBA00023229"/>
    </source>
</evidence>
<dbReference type="InterPro" id="IPR000092">
    <property type="entry name" value="Polyprenyl_synt"/>
</dbReference>
<comment type="subcellular location">
    <subcellularLocation>
        <location evidence="2">Mitochondrion</location>
    </subcellularLocation>
</comment>
<dbReference type="GO" id="GO:0032478">
    <property type="term" value="C:heterotetrameric polyprenyl diphosphate synthase complex"/>
    <property type="evidence" value="ECO:0007669"/>
    <property type="project" value="UniProtKB-ARBA"/>
</dbReference>
<evidence type="ECO:0000313" key="21">
    <source>
        <dbReference type="EMBL" id="KAJ8035888.1"/>
    </source>
</evidence>
<evidence type="ECO:0000256" key="16">
    <source>
        <dbReference type="ARBA" id="ARBA00080324"/>
    </source>
</evidence>
<comment type="function">
    <text evidence="12">Heterotetrameric enzyme that catalyzes the condensation of farnesyl diphosphate (FPP), which acts as a primer, and isopentenyl diphosphate (IPP) to produce prenyl diphosphates of varying chain lengths and participates in the determination of the side chain of ubiquinone. Supplies nona and decaprenyl diphosphate, the precursors for the side chain of the isoprenoid quinones ubiquinone-9 (Q9)and ubiquinone-10 (Q10) respectively. The enzyme adds isopentenyl diphosphate molecules sequentially to farnesyl diphosphate with trans stereochemistry.</text>
</comment>
<evidence type="ECO:0000256" key="4">
    <source>
        <dbReference type="ARBA" id="ARBA00022679"/>
    </source>
</evidence>
<evidence type="ECO:0000256" key="11">
    <source>
        <dbReference type="ARBA" id="ARBA00051100"/>
    </source>
</evidence>
<dbReference type="AlphaFoldDB" id="A0A9Q1C088"/>
<comment type="cofactor">
    <cofactor evidence="1">
        <name>Mg(2+)</name>
        <dbReference type="ChEBI" id="CHEBI:18420"/>
    </cofactor>
</comment>
<dbReference type="Proteomes" id="UP001152320">
    <property type="component" value="Chromosome 9"/>
</dbReference>
<dbReference type="FunFam" id="1.10.600.10:FF:000011">
    <property type="entry name" value="Decaprenyl diphosphate synthase subunit 1"/>
    <property type="match status" value="1"/>
</dbReference>
<keyword evidence="7" id="KW-0443">Lipid metabolism</keyword>
<evidence type="ECO:0000256" key="19">
    <source>
        <dbReference type="ARBA" id="ARBA00084036"/>
    </source>
</evidence>
<dbReference type="EMBL" id="JAIZAY010000009">
    <property type="protein sequence ID" value="KAJ8035888.1"/>
    <property type="molecule type" value="Genomic_DNA"/>
</dbReference>
<evidence type="ECO:0000256" key="7">
    <source>
        <dbReference type="ARBA" id="ARBA00023098"/>
    </source>
</evidence>
<gene>
    <name evidence="21" type="ORF">HOLleu_19701</name>
</gene>
<evidence type="ECO:0000256" key="17">
    <source>
        <dbReference type="ARBA" id="ARBA00083184"/>
    </source>
</evidence>
<evidence type="ECO:0000256" key="12">
    <source>
        <dbReference type="ARBA" id="ARBA00057934"/>
    </source>
</evidence>